<reference evidence="2 3" key="1">
    <citation type="submission" date="2020-08" db="EMBL/GenBank/DDBJ databases">
        <title>Sequencing the genomes of 1000 actinobacteria strains.</title>
        <authorList>
            <person name="Klenk H.-P."/>
        </authorList>
    </citation>
    <scope>NUCLEOTIDE SEQUENCE [LARGE SCALE GENOMIC DNA]</scope>
    <source>
        <strain evidence="2 3">DSM 17945</strain>
    </source>
</reference>
<dbReference type="EMBL" id="JACHMW010000001">
    <property type="protein sequence ID" value="MBB5849482.1"/>
    <property type="molecule type" value="Genomic_DNA"/>
</dbReference>
<dbReference type="AlphaFoldDB" id="A0A7W9N1V3"/>
<accession>A0A7W9N1V3</accession>
<name>A0A7W9N1V3_9MICC</name>
<feature type="compositionally biased region" description="Low complexity" evidence="1">
    <location>
        <begin position="19"/>
        <end position="29"/>
    </location>
</feature>
<feature type="compositionally biased region" description="Pro residues" evidence="1">
    <location>
        <begin position="1"/>
        <end position="11"/>
    </location>
</feature>
<protein>
    <submittedName>
        <fullName evidence="2">Uncharacterized protein</fullName>
    </submittedName>
</protein>
<dbReference type="RefSeq" id="WP_184173064.1">
    <property type="nucleotide sequence ID" value="NZ_BAABAG010000012.1"/>
</dbReference>
<comment type="caution">
    <text evidence="2">The sequence shown here is derived from an EMBL/GenBank/DDBJ whole genome shotgun (WGS) entry which is preliminary data.</text>
</comment>
<evidence type="ECO:0000313" key="2">
    <source>
        <dbReference type="EMBL" id="MBB5849482.1"/>
    </source>
</evidence>
<dbReference type="Proteomes" id="UP000567246">
    <property type="component" value="Unassembled WGS sequence"/>
</dbReference>
<organism evidence="2 3">
    <name type="scientific">Micrococcus endophyticus</name>
    <dbReference type="NCBI Taxonomy" id="455343"/>
    <lineage>
        <taxon>Bacteria</taxon>
        <taxon>Bacillati</taxon>
        <taxon>Actinomycetota</taxon>
        <taxon>Actinomycetes</taxon>
        <taxon>Micrococcales</taxon>
        <taxon>Micrococcaceae</taxon>
        <taxon>Micrococcus</taxon>
    </lineage>
</organism>
<sequence>MQTPDQPAPPRPADDARADVAAPADADQPDAALPTFTLLAADGEADAPVCGVDGVCA</sequence>
<proteinExistence type="predicted"/>
<feature type="region of interest" description="Disordered" evidence="1">
    <location>
        <begin position="1"/>
        <end position="29"/>
    </location>
</feature>
<evidence type="ECO:0000256" key="1">
    <source>
        <dbReference type="SAM" id="MobiDB-lite"/>
    </source>
</evidence>
<gene>
    <name evidence="2" type="ORF">HDA33_002046</name>
</gene>
<keyword evidence="3" id="KW-1185">Reference proteome</keyword>
<evidence type="ECO:0000313" key="3">
    <source>
        <dbReference type="Proteomes" id="UP000567246"/>
    </source>
</evidence>